<organism evidence="2 3">
    <name type="scientific">Haemaphysalis longicornis</name>
    <name type="common">Bush tick</name>
    <dbReference type="NCBI Taxonomy" id="44386"/>
    <lineage>
        <taxon>Eukaryota</taxon>
        <taxon>Metazoa</taxon>
        <taxon>Ecdysozoa</taxon>
        <taxon>Arthropoda</taxon>
        <taxon>Chelicerata</taxon>
        <taxon>Arachnida</taxon>
        <taxon>Acari</taxon>
        <taxon>Parasitiformes</taxon>
        <taxon>Ixodida</taxon>
        <taxon>Ixodoidea</taxon>
        <taxon>Ixodidae</taxon>
        <taxon>Haemaphysalinae</taxon>
        <taxon>Haemaphysalis</taxon>
    </lineage>
</organism>
<feature type="region of interest" description="Disordered" evidence="1">
    <location>
        <begin position="46"/>
        <end position="89"/>
    </location>
</feature>
<dbReference type="EMBL" id="JABSTR010000003">
    <property type="protein sequence ID" value="KAH9364927.1"/>
    <property type="molecule type" value="Genomic_DNA"/>
</dbReference>
<feature type="compositionally biased region" description="Polar residues" evidence="1">
    <location>
        <begin position="57"/>
        <end position="67"/>
    </location>
</feature>
<name>A0A9J6FQ52_HAELO</name>
<sequence>MFALNAVAHCYVVVEQLATQPELLLMREQRQVVTELTLHLLANEEPSDFDACRPPTSRGSAKARTSTGARRLPPLPPPSAARAGGPARRRWLAQAERAQNTNPANGAQANGVAVTSILFRPIGRGANLTGISRFEIDAELTQIPLISGYRVNHRLNTAAVDTQSERSREALLAVRSLCGVAVRASVAQNSRNARGVLRDIDLPGSAEDIMGTAETPIPIIRATLRGNSMFLTFAGPQVPDAVYIRGVRVRAVEKGASYSSARRSPEPATRRGKAPIFRLQSPRSLGRQTPAKPRKSDTQPPKPPPLPVSGATARLCRRLGQRFPPQPPTTSPRARYGPNTSNCAATNCREAAHEPGRSKTAIYVRSGSAHSEVNLTSFSSPHMECVGGHDAIRSHRYDRRIHLQLRTLRNLWGRDVFCGDLNAHHHCWGSARSPHGVAEWPNN</sequence>
<evidence type="ECO:0000256" key="1">
    <source>
        <dbReference type="SAM" id="MobiDB-lite"/>
    </source>
</evidence>
<reference evidence="2 3" key="1">
    <citation type="journal article" date="2020" name="Cell">
        <title>Large-Scale Comparative Analyses of Tick Genomes Elucidate Their Genetic Diversity and Vector Capacities.</title>
        <authorList>
            <consortium name="Tick Genome and Microbiome Consortium (TIGMIC)"/>
            <person name="Jia N."/>
            <person name="Wang J."/>
            <person name="Shi W."/>
            <person name="Du L."/>
            <person name="Sun Y."/>
            <person name="Zhan W."/>
            <person name="Jiang J.F."/>
            <person name="Wang Q."/>
            <person name="Zhang B."/>
            <person name="Ji P."/>
            <person name="Bell-Sakyi L."/>
            <person name="Cui X.M."/>
            <person name="Yuan T.T."/>
            <person name="Jiang B.G."/>
            <person name="Yang W.F."/>
            <person name="Lam T.T."/>
            <person name="Chang Q.C."/>
            <person name="Ding S.J."/>
            <person name="Wang X.J."/>
            <person name="Zhu J.G."/>
            <person name="Ruan X.D."/>
            <person name="Zhao L."/>
            <person name="Wei J.T."/>
            <person name="Ye R.Z."/>
            <person name="Que T.C."/>
            <person name="Du C.H."/>
            <person name="Zhou Y.H."/>
            <person name="Cheng J.X."/>
            <person name="Dai P.F."/>
            <person name="Guo W.B."/>
            <person name="Han X.H."/>
            <person name="Huang E.J."/>
            <person name="Li L.F."/>
            <person name="Wei W."/>
            <person name="Gao Y.C."/>
            <person name="Liu J.Z."/>
            <person name="Shao H.Z."/>
            <person name="Wang X."/>
            <person name="Wang C.C."/>
            <person name="Yang T.C."/>
            <person name="Huo Q.B."/>
            <person name="Li W."/>
            <person name="Chen H.Y."/>
            <person name="Chen S.E."/>
            <person name="Zhou L.G."/>
            <person name="Ni X.B."/>
            <person name="Tian J.H."/>
            <person name="Sheng Y."/>
            <person name="Liu T."/>
            <person name="Pan Y.S."/>
            <person name="Xia L.Y."/>
            <person name="Li J."/>
            <person name="Zhao F."/>
            <person name="Cao W.C."/>
        </authorList>
    </citation>
    <scope>NUCLEOTIDE SEQUENCE [LARGE SCALE GENOMIC DNA]</scope>
    <source>
        <strain evidence="2">HaeL-2018</strain>
    </source>
</reference>
<feature type="region of interest" description="Disordered" evidence="1">
    <location>
        <begin position="254"/>
        <end position="310"/>
    </location>
</feature>
<accession>A0A9J6FQ52</accession>
<feature type="region of interest" description="Disordered" evidence="1">
    <location>
        <begin position="320"/>
        <end position="339"/>
    </location>
</feature>
<comment type="caution">
    <text evidence="2">The sequence shown here is derived from an EMBL/GenBank/DDBJ whole genome shotgun (WGS) entry which is preliminary data.</text>
</comment>
<keyword evidence="3" id="KW-1185">Reference proteome</keyword>
<dbReference type="VEuPathDB" id="VectorBase:HLOH_045286"/>
<dbReference type="InterPro" id="IPR036691">
    <property type="entry name" value="Endo/exonu/phosph_ase_sf"/>
</dbReference>
<proteinExistence type="predicted"/>
<dbReference type="SUPFAM" id="SSF56219">
    <property type="entry name" value="DNase I-like"/>
    <property type="match status" value="1"/>
</dbReference>
<evidence type="ECO:0000313" key="3">
    <source>
        <dbReference type="Proteomes" id="UP000821853"/>
    </source>
</evidence>
<gene>
    <name evidence="2" type="ORF">HPB48_022860</name>
</gene>
<evidence type="ECO:0000313" key="2">
    <source>
        <dbReference type="EMBL" id="KAH9364927.1"/>
    </source>
</evidence>
<dbReference type="OrthoDB" id="8123891at2759"/>
<evidence type="ECO:0008006" key="4">
    <source>
        <dbReference type="Google" id="ProtNLM"/>
    </source>
</evidence>
<dbReference type="AlphaFoldDB" id="A0A9J6FQ52"/>
<dbReference type="Proteomes" id="UP000821853">
    <property type="component" value="Unassembled WGS sequence"/>
</dbReference>
<protein>
    <recommendedName>
        <fullName evidence="4">Endonuclease/exonuclease/phosphatase domain-containing protein</fullName>
    </recommendedName>
</protein>